<proteinExistence type="predicted"/>
<gene>
    <name evidence="1" type="ORF">CGS46_10600</name>
</gene>
<accession>A0A2A6Z9M3</accession>
<protein>
    <submittedName>
        <fullName evidence="1">Uncharacterized protein</fullName>
    </submittedName>
</protein>
<name>A0A2A6Z9M3_9FIRM</name>
<organism evidence="1 2">
    <name type="scientific">Faecalibacterium langellae</name>
    <dbReference type="NCBI Taxonomy" id="3435293"/>
    <lineage>
        <taxon>Bacteria</taxon>
        <taxon>Bacillati</taxon>
        <taxon>Bacillota</taxon>
        <taxon>Clostridia</taxon>
        <taxon>Eubacteriales</taxon>
        <taxon>Oscillospiraceae</taxon>
        <taxon>Faecalibacterium</taxon>
    </lineage>
</organism>
<dbReference type="EMBL" id="NMTQ01000035">
    <property type="protein sequence ID" value="PDX58073.1"/>
    <property type="molecule type" value="Genomic_DNA"/>
</dbReference>
<sequence length="208" mass="21961">MKLPVKKLQPFQPRKGAALDAQLFEVPANVRLYTFQPCPGGGKVVHVHAEGQELCANNAVVAFGDLVFQHFHILAPDAVVIVILHGDVHAVPAARAASVVEEGKLERKAAVKVVEAGAPPIKDGCLIFGLCELVVDVLVFNGFGVIAVRYPAHPVPVHFPVREGLLGGGGNVLSFREQAGKALLFRLSACGLSGPSAVSQSAAPPFWR</sequence>
<evidence type="ECO:0000313" key="2">
    <source>
        <dbReference type="Proteomes" id="UP000220752"/>
    </source>
</evidence>
<dbReference type="AlphaFoldDB" id="A0A2A6Z9M3"/>
<dbReference type="Proteomes" id="UP000220752">
    <property type="component" value="Unassembled WGS sequence"/>
</dbReference>
<keyword evidence="2" id="KW-1185">Reference proteome</keyword>
<reference evidence="1 2" key="1">
    <citation type="journal article" date="2017" name="Front. Microbiol.">
        <title>New Insights into the Diversity of the Genus Faecalibacterium.</title>
        <authorList>
            <person name="Benevides L."/>
            <person name="Burman S."/>
            <person name="Martin R."/>
            <person name="Robert V."/>
            <person name="Thomas M."/>
            <person name="Miquel S."/>
            <person name="Chain F."/>
            <person name="Sokol H."/>
            <person name="Bermudez-Humaran L.G."/>
            <person name="Morrison M."/>
            <person name="Langella P."/>
            <person name="Azevedo V.A."/>
            <person name="Chatel J.M."/>
            <person name="Soares S."/>
        </authorList>
    </citation>
    <scope>NUCLEOTIDE SEQUENCE [LARGE SCALE GENOMIC DNA]</scope>
    <source>
        <strain evidence="2">CNCM I-4540</strain>
    </source>
</reference>
<evidence type="ECO:0000313" key="1">
    <source>
        <dbReference type="EMBL" id="PDX58073.1"/>
    </source>
</evidence>
<comment type="caution">
    <text evidence="1">The sequence shown here is derived from an EMBL/GenBank/DDBJ whole genome shotgun (WGS) entry which is preliminary data.</text>
</comment>